<feature type="domain" description="Soluble ligand binding" evidence="4">
    <location>
        <begin position="152"/>
        <end position="200"/>
    </location>
</feature>
<dbReference type="Gene3D" id="3.10.560.10">
    <property type="entry name" value="Outer membrane lipoprotein wza domain like"/>
    <property type="match status" value="1"/>
</dbReference>
<dbReference type="AlphaFoldDB" id="A0A2H9VMB1"/>
<dbReference type="RefSeq" id="WP_100341783.1">
    <property type="nucleotide sequence ID" value="NZ_PGFJ01000002.1"/>
</dbReference>
<comment type="caution">
    <text evidence="5">The sequence shown here is derived from an EMBL/GenBank/DDBJ whole genome shotgun (WGS) entry which is preliminary data.</text>
</comment>
<proteinExistence type="predicted"/>
<organism evidence="5 6">
    <name type="scientific">Mucilaginibacter auburnensis</name>
    <dbReference type="NCBI Taxonomy" id="1457233"/>
    <lineage>
        <taxon>Bacteria</taxon>
        <taxon>Pseudomonadati</taxon>
        <taxon>Bacteroidota</taxon>
        <taxon>Sphingobacteriia</taxon>
        <taxon>Sphingobacteriales</taxon>
        <taxon>Sphingobacteriaceae</taxon>
        <taxon>Mucilaginibacter</taxon>
    </lineage>
</organism>
<dbReference type="EMBL" id="PGFJ01000002">
    <property type="protein sequence ID" value="PJJ79445.1"/>
    <property type="molecule type" value="Genomic_DNA"/>
</dbReference>
<dbReference type="PANTHER" id="PTHR33619">
    <property type="entry name" value="POLYSACCHARIDE EXPORT PROTEIN GFCE-RELATED"/>
    <property type="match status" value="1"/>
</dbReference>
<dbReference type="InterPro" id="IPR049712">
    <property type="entry name" value="Poly_export"/>
</dbReference>
<dbReference type="PANTHER" id="PTHR33619:SF3">
    <property type="entry name" value="POLYSACCHARIDE EXPORT PROTEIN GFCE-RELATED"/>
    <property type="match status" value="1"/>
</dbReference>
<dbReference type="Pfam" id="PF02563">
    <property type="entry name" value="Poly_export"/>
    <property type="match status" value="1"/>
</dbReference>
<evidence type="ECO:0000256" key="1">
    <source>
        <dbReference type="ARBA" id="ARBA00022729"/>
    </source>
</evidence>
<gene>
    <name evidence="5" type="ORF">CLV57_2579</name>
</gene>
<evidence type="ECO:0000313" key="6">
    <source>
        <dbReference type="Proteomes" id="UP000242687"/>
    </source>
</evidence>
<keyword evidence="2" id="KW-1133">Transmembrane helix</keyword>
<dbReference type="InterPro" id="IPR019554">
    <property type="entry name" value="Soluble_ligand-bd"/>
</dbReference>
<name>A0A2H9VMB1_9SPHI</name>
<keyword evidence="2" id="KW-0472">Membrane</keyword>
<evidence type="ECO:0000313" key="5">
    <source>
        <dbReference type="EMBL" id="PJJ79445.1"/>
    </source>
</evidence>
<accession>A0A2H9VMB1</accession>
<reference evidence="5 6" key="1">
    <citation type="submission" date="2017-11" db="EMBL/GenBank/DDBJ databases">
        <title>Genomic Encyclopedia of Archaeal and Bacterial Type Strains, Phase II (KMG-II): From Individual Species to Whole Genera.</title>
        <authorList>
            <person name="Goeker M."/>
        </authorList>
    </citation>
    <scope>NUCLEOTIDE SEQUENCE [LARGE SCALE GENOMIC DNA]</scope>
    <source>
        <strain evidence="5 6">DSM 28175</strain>
    </source>
</reference>
<keyword evidence="1" id="KW-0732">Signal</keyword>
<dbReference type="Gene3D" id="3.30.1950.10">
    <property type="entry name" value="wza like domain"/>
    <property type="match status" value="1"/>
</dbReference>
<dbReference type="InterPro" id="IPR003715">
    <property type="entry name" value="Poly_export_N"/>
</dbReference>
<dbReference type="GO" id="GO:0015159">
    <property type="term" value="F:polysaccharide transmembrane transporter activity"/>
    <property type="evidence" value="ECO:0007669"/>
    <property type="project" value="InterPro"/>
</dbReference>
<evidence type="ECO:0000256" key="2">
    <source>
        <dbReference type="SAM" id="Phobius"/>
    </source>
</evidence>
<dbReference type="OrthoDB" id="937431at2"/>
<keyword evidence="2" id="KW-0812">Transmembrane</keyword>
<feature type="transmembrane region" description="Helical" evidence="2">
    <location>
        <begin position="247"/>
        <end position="266"/>
    </location>
</feature>
<dbReference type="Proteomes" id="UP000242687">
    <property type="component" value="Unassembled WGS sequence"/>
</dbReference>
<evidence type="ECO:0000259" key="3">
    <source>
        <dbReference type="Pfam" id="PF02563"/>
    </source>
</evidence>
<protein>
    <submittedName>
        <fullName evidence="5">Polysaccharide export outer membrane protein</fullName>
    </submittedName>
</protein>
<feature type="domain" description="Polysaccharide export protein N-terminal" evidence="3">
    <location>
        <begin position="55"/>
        <end position="143"/>
    </location>
</feature>
<dbReference type="Pfam" id="PF10531">
    <property type="entry name" value="SLBB"/>
    <property type="match status" value="1"/>
</dbReference>
<dbReference type="PROSITE" id="PS51257">
    <property type="entry name" value="PROKAR_LIPOPROTEIN"/>
    <property type="match status" value="1"/>
</dbReference>
<keyword evidence="6" id="KW-1185">Reference proteome</keyword>
<evidence type="ECO:0000259" key="4">
    <source>
        <dbReference type="Pfam" id="PF10531"/>
    </source>
</evidence>
<sequence>MLSIKQNVLLINRLPVIIFVVTLLLFSACSYKQNQVLFEQNTIVPDSVYQKIRANVSNYRIKPQDVLQIKNIQSSKSLIDLSAGTTGSTNTTIAADADTYDVDDDGTIALTGLGRVHVAGLTRIQARKLIEELYNKKYLKDALFDLKIINLKVTVLGEVKSPGNYLLAKDNTSLVDVLGQAGGLTESANEKNIKIIRSEKTNADVTVDLSNAAAIYDSKNILNSDDVIYVAQNKTAIRNKKVQNFSVVAQPVLLLINTALIVFTLARR</sequence>